<reference evidence="2" key="3">
    <citation type="submission" date="2020-06" db="EMBL/GenBank/DDBJ databases">
        <title>Helianthus annuus Genome sequencing and assembly Release 2.</title>
        <authorList>
            <person name="Gouzy J."/>
            <person name="Langlade N."/>
            <person name="Munos S."/>
        </authorList>
    </citation>
    <scope>NUCLEOTIDE SEQUENCE</scope>
    <source>
        <tissue evidence="2">Leaves</tissue>
    </source>
</reference>
<evidence type="ECO:0000313" key="4">
    <source>
        <dbReference type="Proteomes" id="UP000215914"/>
    </source>
</evidence>
<proteinExistence type="predicted"/>
<evidence type="ECO:0000259" key="1">
    <source>
        <dbReference type="Pfam" id="PF03478"/>
    </source>
</evidence>
<dbReference type="PANTHER" id="PTHR44259">
    <property type="entry name" value="OS07G0183000 PROTEIN-RELATED"/>
    <property type="match status" value="1"/>
</dbReference>
<dbReference type="Gramene" id="mRNA:HanXRQr2_Chr14g0622211">
    <property type="protein sequence ID" value="mRNA:HanXRQr2_Chr14g0622211"/>
    <property type="gene ID" value="HanXRQr2_Chr14g0622211"/>
</dbReference>
<dbReference type="PANTHER" id="PTHR44259:SF114">
    <property type="entry name" value="OS06G0707300 PROTEIN"/>
    <property type="match status" value="1"/>
</dbReference>
<name>A0A251SDF1_HELAN</name>
<dbReference type="InterPro" id="IPR050942">
    <property type="entry name" value="F-box_BR-signaling"/>
</dbReference>
<dbReference type="InParanoid" id="A0A251SDF1"/>
<organism evidence="3 4">
    <name type="scientific">Helianthus annuus</name>
    <name type="common">Common sunflower</name>
    <dbReference type="NCBI Taxonomy" id="4232"/>
    <lineage>
        <taxon>Eukaryota</taxon>
        <taxon>Viridiplantae</taxon>
        <taxon>Streptophyta</taxon>
        <taxon>Embryophyta</taxon>
        <taxon>Tracheophyta</taxon>
        <taxon>Spermatophyta</taxon>
        <taxon>Magnoliopsida</taxon>
        <taxon>eudicotyledons</taxon>
        <taxon>Gunneridae</taxon>
        <taxon>Pentapetalae</taxon>
        <taxon>asterids</taxon>
        <taxon>campanulids</taxon>
        <taxon>Asterales</taxon>
        <taxon>Asteraceae</taxon>
        <taxon>Asteroideae</taxon>
        <taxon>Heliantheae alliance</taxon>
        <taxon>Heliantheae</taxon>
        <taxon>Helianthus</taxon>
    </lineage>
</organism>
<feature type="domain" description="KIB1-4 beta-propeller" evidence="1">
    <location>
        <begin position="70"/>
        <end position="347"/>
    </location>
</feature>
<evidence type="ECO:0000313" key="2">
    <source>
        <dbReference type="EMBL" id="KAF5767257.1"/>
    </source>
</evidence>
<dbReference type="AlphaFoldDB" id="A0A251SDF1"/>
<reference evidence="2 4" key="1">
    <citation type="journal article" date="2017" name="Nature">
        <title>The sunflower genome provides insights into oil metabolism, flowering and Asterid evolution.</title>
        <authorList>
            <person name="Badouin H."/>
            <person name="Gouzy J."/>
            <person name="Grassa C.J."/>
            <person name="Murat F."/>
            <person name="Staton S.E."/>
            <person name="Cottret L."/>
            <person name="Lelandais-Briere C."/>
            <person name="Owens G.L."/>
            <person name="Carrere S."/>
            <person name="Mayjonade B."/>
            <person name="Legrand L."/>
            <person name="Gill N."/>
            <person name="Kane N.C."/>
            <person name="Bowers J.E."/>
            <person name="Hubner S."/>
            <person name="Bellec A."/>
            <person name="Berard A."/>
            <person name="Berges H."/>
            <person name="Blanchet N."/>
            <person name="Boniface M.C."/>
            <person name="Brunel D."/>
            <person name="Catrice O."/>
            <person name="Chaidir N."/>
            <person name="Claudel C."/>
            <person name="Donnadieu C."/>
            <person name="Faraut T."/>
            <person name="Fievet G."/>
            <person name="Helmstetter N."/>
            <person name="King M."/>
            <person name="Knapp S.J."/>
            <person name="Lai Z."/>
            <person name="Le Paslier M.C."/>
            <person name="Lippi Y."/>
            <person name="Lorenzon L."/>
            <person name="Mandel J.R."/>
            <person name="Marage G."/>
            <person name="Marchand G."/>
            <person name="Marquand E."/>
            <person name="Bret-Mestries E."/>
            <person name="Morien E."/>
            <person name="Nambeesan S."/>
            <person name="Nguyen T."/>
            <person name="Pegot-Espagnet P."/>
            <person name="Pouilly N."/>
            <person name="Raftis F."/>
            <person name="Sallet E."/>
            <person name="Schiex T."/>
            <person name="Thomas J."/>
            <person name="Vandecasteele C."/>
            <person name="Vares D."/>
            <person name="Vear F."/>
            <person name="Vautrin S."/>
            <person name="Crespi M."/>
            <person name="Mangin B."/>
            <person name="Burke J.M."/>
            <person name="Salse J."/>
            <person name="Munos S."/>
            <person name="Vincourt P."/>
            <person name="Rieseberg L.H."/>
            <person name="Langlade N.B."/>
        </authorList>
    </citation>
    <scope>NUCLEOTIDE SEQUENCE [LARGE SCALE GENOMIC DNA]</scope>
    <source>
        <strain evidence="4">cv. SF193</strain>
        <tissue evidence="2">Leaves</tissue>
    </source>
</reference>
<evidence type="ECO:0000313" key="3">
    <source>
        <dbReference type="EMBL" id="OTF96886.1"/>
    </source>
</evidence>
<dbReference type="EMBL" id="CM007903">
    <property type="protein sequence ID" value="OTF96886.1"/>
    <property type="molecule type" value="Genomic_DNA"/>
</dbReference>
<dbReference type="InterPro" id="IPR005174">
    <property type="entry name" value="KIB1-4_b-propeller"/>
</dbReference>
<dbReference type="EMBL" id="MNCJ02000329">
    <property type="protein sequence ID" value="KAF5767257.1"/>
    <property type="molecule type" value="Genomic_DNA"/>
</dbReference>
<dbReference type="Pfam" id="PF03478">
    <property type="entry name" value="Beta-prop_KIB1-4"/>
    <property type="match status" value="1"/>
</dbReference>
<protein>
    <recommendedName>
        <fullName evidence="1">KIB1-4 beta-propeller domain-containing protein</fullName>
    </recommendedName>
</protein>
<dbReference type="Proteomes" id="UP000215914">
    <property type="component" value="Chromosome 14"/>
</dbReference>
<keyword evidence="4" id="KW-1185">Reference proteome</keyword>
<dbReference type="Gene3D" id="1.20.1280.50">
    <property type="match status" value="1"/>
</dbReference>
<reference evidence="3" key="2">
    <citation type="submission" date="2017-02" db="EMBL/GenBank/DDBJ databases">
        <title>Sunflower complete genome.</title>
        <authorList>
            <person name="Langlade N."/>
            <person name="Munos S."/>
        </authorList>
    </citation>
    <scope>NUCLEOTIDE SEQUENCE [LARGE SCALE GENOMIC DNA]</scope>
    <source>
        <tissue evidence="3">Leaves</tissue>
    </source>
</reference>
<accession>A0A251SDF1</accession>
<gene>
    <name evidence="3" type="ORF">HannXRQ_Chr14g0428481</name>
    <name evidence="2" type="ORF">HanXRQr2_Chr14g0622211</name>
</gene>
<dbReference type="OMA" id="IDYLRFR"/>
<sequence>MTTTVDWSELQPELIESIAHKLKIHKDYIGFRSVCSNWRKSTSKTPKHLPCQLPWLMFPQQNQQSHLRLFFSLSEDKIYRISLPEASFFRRRCGSSHGWLVYLEETPAVFVINPLTRVKHHLPPLCSFPNVVNFSVYDVGREYTLKTVEGDVYTCSLKEMRDSFIKKVVFSSSPSDKDLDYYALAIVNQTGDLAYCKKGDSVWKFIDDAQAYCEDVVFHKGYLPNVSFIHTPLQVGGDMQYLVSLGDELLLVTRYLELGFDVEQHQLDIFYKTTEFRVFKLVLNDDVMWESVYELDDWALFVGENSSVAIRASDFEGCKGNQIYFTDDYSEWNYDGANGDHDLGVYDLEDGSVAALPCYTRKFYNGRRWPPPIWITPSLH</sequence>